<evidence type="ECO:0000313" key="11">
    <source>
        <dbReference type="Proteomes" id="UP000009336"/>
    </source>
</evidence>
<dbReference type="SMART" id="SM00382">
    <property type="entry name" value="AAA"/>
    <property type="match status" value="1"/>
</dbReference>
<dbReference type="GO" id="GO:0140359">
    <property type="term" value="F:ABC-type transporter activity"/>
    <property type="evidence" value="ECO:0007669"/>
    <property type="project" value="InterPro"/>
</dbReference>
<organism evidence="10 11">
    <name type="scientific">Providencia burhodogranariea DSM 19968</name>
    <dbReference type="NCBI Taxonomy" id="1141662"/>
    <lineage>
        <taxon>Bacteria</taxon>
        <taxon>Pseudomonadati</taxon>
        <taxon>Pseudomonadota</taxon>
        <taxon>Gammaproteobacteria</taxon>
        <taxon>Enterobacterales</taxon>
        <taxon>Morganellaceae</taxon>
        <taxon>Providencia</taxon>
    </lineage>
</organism>
<dbReference type="GO" id="GO:0005886">
    <property type="term" value="C:plasma membrane"/>
    <property type="evidence" value="ECO:0007669"/>
    <property type="project" value="UniProtKB-SubCell"/>
</dbReference>
<dbReference type="GO" id="GO:0005524">
    <property type="term" value="F:ATP binding"/>
    <property type="evidence" value="ECO:0007669"/>
    <property type="project" value="UniProtKB-KW"/>
</dbReference>
<evidence type="ECO:0000256" key="4">
    <source>
        <dbReference type="ARBA" id="ARBA00022840"/>
    </source>
</evidence>
<comment type="caution">
    <text evidence="10">The sequence shown here is derived from an EMBL/GenBank/DDBJ whole genome shotgun (WGS) entry which is preliminary data.</text>
</comment>
<feature type="transmembrane region" description="Helical" evidence="7">
    <location>
        <begin position="44"/>
        <end position="62"/>
    </location>
</feature>
<dbReference type="STRING" id="1141662.OOA_16072"/>
<feature type="transmembrane region" description="Helical" evidence="7">
    <location>
        <begin position="255"/>
        <end position="275"/>
    </location>
</feature>
<dbReference type="Gene3D" id="1.20.1560.10">
    <property type="entry name" value="ABC transporter type 1, transmembrane domain"/>
    <property type="match status" value="1"/>
</dbReference>
<dbReference type="PANTHER" id="PTHR24221">
    <property type="entry name" value="ATP-BINDING CASSETTE SUB-FAMILY B"/>
    <property type="match status" value="1"/>
</dbReference>
<reference evidence="10 11" key="1">
    <citation type="journal article" date="2012" name="BMC Genomics">
        <title>Comparative genomics of bacteria in the genus Providencia isolated from wild Drosophila melanogaster.</title>
        <authorList>
            <person name="Galac M.R."/>
            <person name="Lazzaro B.P."/>
        </authorList>
    </citation>
    <scope>NUCLEOTIDE SEQUENCE [LARGE SCALE GENOMIC DNA]</scope>
    <source>
        <strain evidence="10 11">DSM 19968</strain>
    </source>
</reference>
<dbReference type="PANTHER" id="PTHR24221:SF654">
    <property type="entry name" value="ATP-BINDING CASSETTE SUB-FAMILY B MEMBER 6"/>
    <property type="match status" value="1"/>
</dbReference>
<dbReference type="CDD" id="cd03228">
    <property type="entry name" value="ABCC_MRP_Like"/>
    <property type="match status" value="1"/>
</dbReference>
<dbReference type="SUPFAM" id="SSF90123">
    <property type="entry name" value="ABC transporter transmembrane region"/>
    <property type="match status" value="1"/>
</dbReference>
<evidence type="ECO:0000259" key="8">
    <source>
        <dbReference type="PROSITE" id="PS50893"/>
    </source>
</evidence>
<dbReference type="InterPro" id="IPR039421">
    <property type="entry name" value="Type_1_exporter"/>
</dbReference>
<dbReference type="eggNOG" id="COG1132">
    <property type="taxonomic scope" value="Bacteria"/>
</dbReference>
<dbReference type="InterPro" id="IPR027417">
    <property type="entry name" value="P-loop_NTPase"/>
</dbReference>
<dbReference type="PROSITE" id="PS00211">
    <property type="entry name" value="ABC_TRANSPORTER_1"/>
    <property type="match status" value="1"/>
</dbReference>
<feature type="domain" description="ABC transporter" evidence="8">
    <location>
        <begin position="312"/>
        <end position="541"/>
    </location>
</feature>
<keyword evidence="11" id="KW-1185">Reference proteome</keyword>
<evidence type="ECO:0000256" key="5">
    <source>
        <dbReference type="ARBA" id="ARBA00022989"/>
    </source>
</evidence>
<dbReference type="InterPro" id="IPR017871">
    <property type="entry name" value="ABC_transporter-like_CS"/>
</dbReference>
<dbReference type="Proteomes" id="UP000009336">
    <property type="component" value="Unassembled WGS sequence"/>
</dbReference>
<dbReference type="EMBL" id="AKKL01000045">
    <property type="protein sequence ID" value="EKT56145.1"/>
    <property type="molecule type" value="Genomic_DNA"/>
</dbReference>
<dbReference type="Pfam" id="PF00005">
    <property type="entry name" value="ABC_tran"/>
    <property type="match status" value="1"/>
</dbReference>
<keyword evidence="4 10" id="KW-0067">ATP-binding</keyword>
<keyword evidence="5 7" id="KW-1133">Transmembrane helix</keyword>
<dbReference type="PATRIC" id="fig|1141662.3.peg.3259"/>
<dbReference type="GO" id="GO:0016887">
    <property type="term" value="F:ATP hydrolysis activity"/>
    <property type="evidence" value="ECO:0007669"/>
    <property type="project" value="InterPro"/>
</dbReference>
<evidence type="ECO:0000256" key="1">
    <source>
        <dbReference type="ARBA" id="ARBA00004651"/>
    </source>
</evidence>
<name>K8WIS6_9GAMM</name>
<feature type="domain" description="ABC transmembrane type-1" evidence="9">
    <location>
        <begin position="11"/>
        <end position="269"/>
    </location>
</feature>
<dbReference type="Gene3D" id="3.40.50.300">
    <property type="entry name" value="P-loop containing nucleotide triphosphate hydrolases"/>
    <property type="match status" value="1"/>
</dbReference>
<dbReference type="HOGENOM" id="CLU_000604_84_9_6"/>
<evidence type="ECO:0000256" key="2">
    <source>
        <dbReference type="ARBA" id="ARBA00022692"/>
    </source>
</evidence>
<feature type="transmembrane region" description="Helical" evidence="7">
    <location>
        <begin position="116"/>
        <end position="134"/>
    </location>
</feature>
<dbReference type="PROSITE" id="PS50929">
    <property type="entry name" value="ABC_TM1F"/>
    <property type="match status" value="1"/>
</dbReference>
<evidence type="ECO:0000256" key="7">
    <source>
        <dbReference type="SAM" id="Phobius"/>
    </source>
</evidence>
<dbReference type="RefSeq" id="WP_008913197.1">
    <property type="nucleotide sequence ID" value="NZ_KB233224.1"/>
</dbReference>
<keyword evidence="3" id="KW-0547">Nucleotide-binding</keyword>
<dbReference type="OrthoDB" id="9806127at2"/>
<dbReference type="InterPro" id="IPR036640">
    <property type="entry name" value="ABC1_TM_sf"/>
</dbReference>
<evidence type="ECO:0000256" key="6">
    <source>
        <dbReference type="ARBA" id="ARBA00023136"/>
    </source>
</evidence>
<feature type="transmembrane region" description="Helical" evidence="7">
    <location>
        <begin position="140"/>
        <end position="157"/>
    </location>
</feature>
<sequence>MMRLLLSTVRGALSWMLLAAILEGISGLLLVPVIINWGSGELTPLLWLIVCSLVSLTVTFIATQKGYLAGGIVMRYLTNALIHHLPISLRPISSASSLVSGPVTHMMAIPAHLLSPIIRGVVTPLTVIMGALLYDFWLGGLLLVIGLALLVILRFSANQVSLAEKQMHLSQQQVVDSLGHFAVHQPLIRRAGISHQEQQSLKQNLTQQYQTQKQLQRRSLPFHLLFSLSIQVTFIGLLAAGLFSVNHNGITLNMWLAGMLLLARFIEPLWLLSHLDQALRQAKKSLNQLIDALSTPELIFMRSSQSPSNNIVNCAELSHFTKDGKQLLKSLNLTFDEKKLTVIVGESGAGKSTLLNLLARLQDPTQGAVYYGDKNIAQLSQEVLCRKRGILFQDSHLFRGSLRQNLMAGSNNIDDREIIEQLNELNINADNALLDADVGSDGQIFSGGQRQRLCIARLLLSHPDIIFMDEPTANLDHINTAAVIEVLRKAIEQTRIVVTHQPMLARQADHIIVMVRGDVIDQGSHDELMARTPWYQQFINGNF</sequence>
<proteinExistence type="predicted"/>
<keyword evidence="2 7" id="KW-0812">Transmembrane</keyword>
<gene>
    <name evidence="10" type="ORF">OOA_16072</name>
</gene>
<dbReference type="AlphaFoldDB" id="K8WIS6"/>
<evidence type="ECO:0000256" key="3">
    <source>
        <dbReference type="ARBA" id="ARBA00022741"/>
    </source>
</evidence>
<evidence type="ECO:0000259" key="9">
    <source>
        <dbReference type="PROSITE" id="PS50929"/>
    </source>
</evidence>
<dbReference type="SUPFAM" id="SSF52540">
    <property type="entry name" value="P-loop containing nucleoside triphosphate hydrolases"/>
    <property type="match status" value="1"/>
</dbReference>
<comment type="subcellular location">
    <subcellularLocation>
        <location evidence="1">Cell membrane</location>
        <topology evidence="1">Multi-pass membrane protein</topology>
    </subcellularLocation>
</comment>
<keyword evidence="6 7" id="KW-0472">Membrane</keyword>
<protein>
    <submittedName>
        <fullName evidence="10">ABC transporter ATP-binding membrane protein</fullName>
    </submittedName>
</protein>
<dbReference type="PROSITE" id="PS50893">
    <property type="entry name" value="ABC_TRANSPORTER_2"/>
    <property type="match status" value="1"/>
</dbReference>
<evidence type="ECO:0000313" key="10">
    <source>
        <dbReference type="EMBL" id="EKT56145.1"/>
    </source>
</evidence>
<dbReference type="InterPro" id="IPR011527">
    <property type="entry name" value="ABC1_TM_dom"/>
</dbReference>
<feature type="transmembrane region" description="Helical" evidence="7">
    <location>
        <begin position="12"/>
        <end position="38"/>
    </location>
</feature>
<dbReference type="GO" id="GO:0034040">
    <property type="term" value="F:ATPase-coupled lipid transmembrane transporter activity"/>
    <property type="evidence" value="ECO:0007669"/>
    <property type="project" value="TreeGrafter"/>
</dbReference>
<dbReference type="InterPro" id="IPR003593">
    <property type="entry name" value="AAA+_ATPase"/>
</dbReference>
<dbReference type="InterPro" id="IPR003439">
    <property type="entry name" value="ABC_transporter-like_ATP-bd"/>
</dbReference>
<feature type="transmembrane region" description="Helical" evidence="7">
    <location>
        <begin position="222"/>
        <end position="243"/>
    </location>
</feature>
<accession>K8WIS6</accession>